<gene>
    <name evidence="9" type="ORF">HMPREF9306_00122</name>
</gene>
<sequence>MDLRGRSFLKETDFSIEEWAHLLDVAAKLKADKKNGRECQQLVGKNVALIFEKTSTRTRCAFEVAIHDQGGHCTYLDSVASQIGHKESIADTARVLGRMFDGIEYRGFGQGRVETLAEYAGVPVFNGLTDEWHPTQMIADQLTMLEHTGRDLSEVCLTYLGDARNNVANSLLVSGAMMSMDIRLLAPKSLQPAADVQRTAAEIAAKSGARITITDDIDAVEGADFVYTDVWVSMGEPDEIWTQRVDELLPYQINQKLLNRAGKNVRVLHCLPAYHDSNTKIGRKITQLTGITGGLEITHDVFEAHPEIFDQAENRMHSIKAVLVEMLRA</sequence>
<feature type="binding site" evidence="6">
    <location>
        <position position="166"/>
    </location>
    <ligand>
        <name>L-ornithine</name>
        <dbReference type="ChEBI" id="CHEBI:46911"/>
    </ligand>
</feature>
<dbReference type="GO" id="GO:0005737">
    <property type="term" value="C:cytoplasm"/>
    <property type="evidence" value="ECO:0007669"/>
    <property type="project" value="UniProtKB-SubCell"/>
</dbReference>
<evidence type="ECO:0000256" key="3">
    <source>
        <dbReference type="ARBA" id="ARBA00013007"/>
    </source>
</evidence>
<name>S2WN20_9ACTN</name>
<feature type="binding site" evidence="6">
    <location>
        <begin position="133"/>
        <end position="136"/>
    </location>
    <ligand>
        <name>carbamoyl phosphate</name>
        <dbReference type="ChEBI" id="CHEBI:58228"/>
    </ligand>
</feature>
<dbReference type="InterPro" id="IPR006132">
    <property type="entry name" value="Asp/Orn_carbamoyltranf_P-bd"/>
</dbReference>
<protein>
    <recommendedName>
        <fullName evidence="3 6">Ornithine carbamoyltransferase</fullName>
        <shortName evidence="6">OTCase</shortName>
        <ecNumber evidence="3 6">2.1.3.3</ecNumber>
    </recommendedName>
</protein>
<dbReference type="EC" id="2.1.3.3" evidence="3 6"/>
<dbReference type="STRING" id="883161.HMPREF9306_00122"/>
<dbReference type="InterPro" id="IPR024904">
    <property type="entry name" value="OTCase_ArgI"/>
</dbReference>
<dbReference type="Gene3D" id="3.40.50.1370">
    <property type="entry name" value="Aspartate/ornithine carbamoyltransferase"/>
    <property type="match status" value="2"/>
</dbReference>
<dbReference type="HAMAP" id="MF_01109">
    <property type="entry name" value="OTCase"/>
    <property type="match status" value="1"/>
</dbReference>
<dbReference type="HOGENOM" id="CLU_043846_3_1_11"/>
<dbReference type="Pfam" id="PF02729">
    <property type="entry name" value="OTCace_N"/>
    <property type="match status" value="1"/>
</dbReference>
<feature type="domain" description="Aspartate/ornithine carbamoyltransferase carbamoyl-P binding" evidence="8">
    <location>
        <begin position="6"/>
        <end position="146"/>
    </location>
</feature>
<dbReference type="Pfam" id="PF00185">
    <property type="entry name" value="OTCace"/>
    <property type="match status" value="1"/>
</dbReference>
<evidence type="ECO:0000256" key="2">
    <source>
        <dbReference type="ARBA" id="ARBA00007805"/>
    </source>
</evidence>
<dbReference type="PANTHER" id="PTHR45753:SF2">
    <property type="entry name" value="ORNITHINE CARBAMOYLTRANSFERASE"/>
    <property type="match status" value="1"/>
</dbReference>
<dbReference type="PATRIC" id="fig|883161.3.peg.126"/>
<comment type="caution">
    <text evidence="9">The sequence shown here is derived from an EMBL/GenBank/DDBJ whole genome shotgun (WGS) entry which is preliminary data.</text>
</comment>
<dbReference type="GO" id="GO:0042450">
    <property type="term" value="P:L-arginine biosynthetic process via ornithine"/>
    <property type="evidence" value="ECO:0007669"/>
    <property type="project" value="UniProtKB-UniRule"/>
</dbReference>
<feature type="binding site" evidence="6">
    <location>
        <position position="315"/>
    </location>
    <ligand>
        <name>carbamoyl phosphate</name>
        <dbReference type="ChEBI" id="CHEBI:58228"/>
    </ligand>
</feature>
<dbReference type="InterPro" id="IPR006130">
    <property type="entry name" value="Asp/Orn_carbamoylTrfase"/>
</dbReference>
<feature type="binding site" evidence="6">
    <location>
        <position position="229"/>
    </location>
    <ligand>
        <name>L-ornithine</name>
        <dbReference type="ChEBI" id="CHEBI:46911"/>
    </ligand>
</feature>
<dbReference type="RefSeq" id="WP_016454983.1">
    <property type="nucleotide sequence ID" value="NZ_KE150269.1"/>
</dbReference>
<feature type="domain" description="Aspartate/ornithine carbamoyltransferase Asp/Orn-binding" evidence="7">
    <location>
        <begin position="154"/>
        <end position="324"/>
    </location>
</feature>
<evidence type="ECO:0000259" key="8">
    <source>
        <dbReference type="Pfam" id="PF02729"/>
    </source>
</evidence>
<organism evidence="9 10">
    <name type="scientific">Propionimicrobium lymphophilum ACS-093-V-SCH5</name>
    <dbReference type="NCBI Taxonomy" id="883161"/>
    <lineage>
        <taxon>Bacteria</taxon>
        <taxon>Bacillati</taxon>
        <taxon>Actinomycetota</taxon>
        <taxon>Actinomycetes</taxon>
        <taxon>Propionibacteriales</taxon>
        <taxon>Propionibacteriaceae</taxon>
        <taxon>Propionimicrobium</taxon>
    </lineage>
</organism>
<dbReference type="NCBIfam" id="TIGR00658">
    <property type="entry name" value="orni_carb_tr"/>
    <property type="match status" value="1"/>
</dbReference>
<comment type="subcellular location">
    <subcellularLocation>
        <location evidence="6">Cytoplasm</location>
    </subcellularLocation>
</comment>
<feature type="binding site" evidence="6">
    <location>
        <position position="82"/>
    </location>
    <ligand>
        <name>carbamoyl phosphate</name>
        <dbReference type="ChEBI" id="CHEBI:58228"/>
    </ligand>
</feature>
<proteinExistence type="inferred from homology"/>
<dbReference type="GO" id="GO:0016597">
    <property type="term" value="F:amino acid binding"/>
    <property type="evidence" value="ECO:0007669"/>
    <property type="project" value="InterPro"/>
</dbReference>
<dbReference type="InterPro" id="IPR002292">
    <property type="entry name" value="Orn/put_carbamltrans"/>
</dbReference>
<dbReference type="InterPro" id="IPR036901">
    <property type="entry name" value="Asp/Orn_carbamoylTrfase_sf"/>
</dbReference>
<evidence type="ECO:0000259" key="7">
    <source>
        <dbReference type="Pfam" id="PF00185"/>
    </source>
</evidence>
<evidence type="ECO:0000256" key="6">
    <source>
        <dbReference type="HAMAP-Rule" id="MF_01109"/>
    </source>
</evidence>
<dbReference type="PANTHER" id="PTHR45753">
    <property type="entry name" value="ORNITHINE CARBAMOYLTRANSFERASE, MITOCHONDRIAL"/>
    <property type="match status" value="1"/>
</dbReference>
<keyword evidence="10" id="KW-1185">Reference proteome</keyword>
<accession>S2WN20</accession>
<dbReference type="GO" id="GO:0004585">
    <property type="term" value="F:ornithine carbamoyltransferase activity"/>
    <property type="evidence" value="ECO:0007669"/>
    <property type="project" value="UniProtKB-UniRule"/>
</dbReference>
<dbReference type="InterPro" id="IPR006131">
    <property type="entry name" value="Asp_carbamoyltransf_Asp/Orn-bd"/>
</dbReference>
<keyword evidence="6" id="KW-0963">Cytoplasm</keyword>
<feature type="binding site" evidence="6">
    <location>
        <position position="106"/>
    </location>
    <ligand>
        <name>carbamoyl phosphate</name>
        <dbReference type="ChEBI" id="CHEBI:58228"/>
    </ligand>
</feature>
<keyword evidence="4 6" id="KW-0808">Transferase</keyword>
<reference evidence="9 10" key="1">
    <citation type="submission" date="2013-04" db="EMBL/GenBank/DDBJ databases">
        <title>The Genome Sequence of Propionimicrobium lymphophilum ACS-093-V-SCH5.</title>
        <authorList>
            <consortium name="The Broad Institute Genomics Platform"/>
            <person name="Earl A."/>
            <person name="Ward D."/>
            <person name="Feldgarden M."/>
            <person name="Gevers D."/>
            <person name="Saerens B."/>
            <person name="Vaneechoutte M."/>
            <person name="Walker B."/>
            <person name="Young S."/>
            <person name="Zeng Q."/>
            <person name="Gargeya S."/>
            <person name="Fitzgerald M."/>
            <person name="Haas B."/>
            <person name="Abouelleil A."/>
            <person name="Allen A.W."/>
            <person name="Alvarado L."/>
            <person name="Arachchi H.M."/>
            <person name="Berlin A.M."/>
            <person name="Chapman S.B."/>
            <person name="Gainer-Dewar J."/>
            <person name="Goldberg J."/>
            <person name="Griggs A."/>
            <person name="Gujja S."/>
            <person name="Hansen M."/>
            <person name="Howarth C."/>
            <person name="Imamovic A."/>
            <person name="Ireland A."/>
            <person name="Larimer J."/>
            <person name="McCowan C."/>
            <person name="Murphy C."/>
            <person name="Pearson M."/>
            <person name="Poon T.W."/>
            <person name="Priest M."/>
            <person name="Roberts A."/>
            <person name="Saif S."/>
            <person name="Shea T."/>
            <person name="Sisk P."/>
            <person name="Sykes S."/>
            <person name="Wortman J."/>
            <person name="Nusbaum C."/>
            <person name="Birren B."/>
        </authorList>
    </citation>
    <scope>NUCLEOTIDE SEQUENCE [LARGE SCALE GENOMIC DNA]</scope>
    <source>
        <strain evidence="9 10">ACS-093-V-SCH5</strain>
    </source>
</reference>
<dbReference type="PRINTS" id="PR00100">
    <property type="entry name" value="AOTCASE"/>
</dbReference>
<dbReference type="OrthoDB" id="9802587at2"/>
<dbReference type="AlphaFoldDB" id="S2WN20"/>
<comment type="catalytic activity">
    <reaction evidence="5 6">
        <text>carbamoyl phosphate + L-ornithine = L-citrulline + phosphate + H(+)</text>
        <dbReference type="Rhea" id="RHEA:19513"/>
        <dbReference type="ChEBI" id="CHEBI:15378"/>
        <dbReference type="ChEBI" id="CHEBI:43474"/>
        <dbReference type="ChEBI" id="CHEBI:46911"/>
        <dbReference type="ChEBI" id="CHEBI:57743"/>
        <dbReference type="ChEBI" id="CHEBI:58228"/>
        <dbReference type="EC" id="2.1.3.3"/>
    </reaction>
</comment>
<dbReference type="Proteomes" id="UP000014417">
    <property type="component" value="Unassembled WGS sequence"/>
</dbReference>
<evidence type="ECO:0000256" key="4">
    <source>
        <dbReference type="ARBA" id="ARBA00022679"/>
    </source>
</evidence>
<dbReference type="PRINTS" id="PR00102">
    <property type="entry name" value="OTCASE"/>
</dbReference>
<dbReference type="PROSITE" id="PS00097">
    <property type="entry name" value="CARBAMOYLTRANSFERASE"/>
    <property type="match status" value="1"/>
</dbReference>
<evidence type="ECO:0000256" key="5">
    <source>
        <dbReference type="ARBA" id="ARBA00048772"/>
    </source>
</evidence>
<feature type="binding site" evidence="6">
    <location>
        <begin position="233"/>
        <end position="234"/>
    </location>
    <ligand>
        <name>L-ornithine</name>
        <dbReference type="ChEBI" id="CHEBI:46911"/>
    </ligand>
</feature>
<comment type="function">
    <text evidence="1">Reversibly catalyzes the transfer of the carbamoyl group from carbamoyl phosphate (CP) to the N(epsilon) atom of ornithine (ORN) to produce L-citrulline.</text>
</comment>
<comment type="similarity">
    <text evidence="2 6">Belongs to the aspartate/ornithine carbamoyltransferase superfamily. OTCase family.</text>
</comment>
<dbReference type="EMBL" id="AGZR01000001">
    <property type="protein sequence ID" value="EPD34087.1"/>
    <property type="molecule type" value="Genomic_DNA"/>
</dbReference>
<evidence type="ECO:0000256" key="1">
    <source>
        <dbReference type="ARBA" id="ARBA00003822"/>
    </source>
</evidence>
<dbReference type="SUPFAM" id="SSF53671">
    <property type="entry name" value="Aspartate/ornithine carbamoyltransferase"/>
    <property type="match status" value="1"/>
</dbReference>
<feature type="binding site" evidence="6">
    <location>
        <begin position="270"/>
        <end position="271"/>
    </location>
    <ligand>
        <name>carbamoyl phosphate</name>
        <dbReference type="ChEBI" id="CHEBI:58228"/>
    </ligand>
</feature>
<dbReference type="GO" id="GO:0019240">
    <property type="term" value="P:citrulline biosynthetic process"/>
    <property type="evidence" value="ECO:0007669"/>
    <property type="project" value="TreeGrafter"/>
</dbReference>
<feature type="binding site" evidence="6">
    <location>
        <begin position="55"/>
        <end position="58"/>
    </location>
    <ligand>
        <name>carbamoyl phosphate</name>
        <dbReference type="ChEBI" id="CHEBI:58228"/>
    </ligand>
</feature>
<dbReference type="FunFam" id="3.40.50.1370:FF:000008">
    <property type="entry name" value="Ornithine carbamoyltransferase"/>
    <property type="match status" value="1"/>
</dbReference>
<evidence type="ECO:0000313" key="9">
    <source>
        <dbReference type="EMBL" id="EPD34087.1"/>
    </source>
</evidence>
<evidence type="ECO:0000313" key="10">
    <source>
        <dbReference type="Proteomes" id="UP000014417"/>
    </source>
</evidence>